<feature type="non-terminal residue" evidence="8">
    <location>
        <position position="1"/>
    </location>
</feature>
<protein>
    <submittedName>
        <fullName evidence="8">NFE2 factor</fullName>
    </submittedName>
</protein>
<keyword evidence="4" id="KW-0010">Activator</keyword>
<dbReference type="GO" id="GO:0000978">
    <property type="term" value="F:RNA polymerase II cis-regulatory region sequence-specific DNA binding"/>
    <property type="evidence" value="ECO:0007669"/>
    <property type="project" value="InterPro"/>
</dbReference>
<dbReference type="GO" id="GO:0000981">
    <property type="term" value="F:DNA-binding transcription factor activity, RNA polymerase II-specific"/>
    <property type="evidence" value="ECO:0007669"/>
    <property type="project" value="TreeGrafter"/>
</dbReference>
<keyword evidence="2" id="KW-0805">Transcription regulation</keyword>
<evidence type="ECO:0000256" key="1">
    <source>
        <dbReference type="ARBA" id="ARBA00008157"/>
    </source>
</evidence>
<organism evidence="8 9">
    <name type="scientific">Pampusana beccarii</name>
    <name type="common">Western bronze ground-dove</name>
    <dbReference type="NCBI Taxonomy" id="2953425"/>
    <lineage>
        <taxon>Eukaryota</taxon>
        <taxon>Metazoa</taxon>
        <taxon>Chordata</taxon>
        <taxon>Craniata</taxon>
        <taxon>Vertebrata</taxon>
        <taxon>Euteleostomi</taxon>
        <taxon>Archelosauria</taxon>
        <taxon>Archosauria</taxon>
        <taxon>Dinosauria</taxon>
        <taxon>Saurischia</taxon>
        <taxon>Theropoda</taxon>
        <taxon>Coelurosauria</taxon>
        <taxon>Aves</taxon>
        <taxon>Neognathae</taxon>
        <taxon>Neoaves</taxon>
        <taxon>Columbimorphae</taxon>
        <taxon>Columbiformes</taxon>
        <taxon>Columbidae</taxon>
        <taxon>Pampusana</taxon>
    </lineage>
</organism>
<dbReference type="EMBL" id="VWYH01055118">
    <property type="protein sequence ID" value="NXW95866.1"/>
    <property type="molecule type" value="Genomic_DNA"/>
</dbReference>
<comment type="similarity">
    <text evidence="1">Belongs to the bZIP family. CNC subfamily.</text>
</comment>
<feature type="non-terminal residue" evidence="8">
    <location>
        <position position="86"/>
    </location>
</feature>
<comment type="caution">
    <text evidence="8">The sequence shown here is derived from an EMBL/GenBank/DDBJ whole genome shotgun (WGS) entry which is preliminary data.</text>
</comment>
<keyword evidence="6" id="KW-0539">Nucleus</keyword>
<dbReference type="Gene3D" id="1.10.880.10">
    <property type="entry name" value="Transcription factor, Skn-1-like, DNA-binding domain"/>
    <property type="match status" value="1"/>
</dbReference>
<accession>A0A7L4G9T2</accession>
<evidence type="ECO:0000256" key="5">
    <source>
        <dbReference type="ARBA" id="ARBA00023163"/>
    </source>
</evidence>
<evidence type="ECO:0000313" key="9">
    <source>
        <dbReference type="Proteomes" id="UP000541332"/>
    </source>
</evidence>
<evidence type="ECO:0000259" key="7">
    <source>
        <dbReference type="PROSITE" id="PS50217"/>
    </source>
</evidence>
<dbReference type="InterPro" id="IPR004827">
    <property type="entry name" value="bZIP"/>
</dbReference>
<dbReference type="PANTHER" id="PTHR24411:SF55">
    <property type="entry name" value="SEGMENTATION PROTEIN CAP'N'COLLAR"/>
    <property type="match status" value="1"/>
</dbReference>
<evidence type="ECO:0000256" key="3">
    <source>
        <dbReference type="ARBA" id="ARBA00023125"/>
    </source>
</evidence>
<sequence>PEALVALPAESFRAALGRARLSGAEVALARDIRRRAKNKVAAQRCRRRKLEAIAGLREELGRLGRERERLLRVRGGLRRDLARVAA</sequence>
<dbReference type="Pfam" id="PF03131">
    <property type="entry name" value="bZIP_Maf"/>
    <property type="match status" value="1"/>
</dbReference>
<dbReference type="GO" id="GO:0005634">
    <property type="term" value="C:nucleus"/>
    <property type="evidence" value="ECO:0007669"/>
    <property type="project" value="TreeGrafter"/>
</dbReference>
<dbReference type="Proteomes" id="UP000541332">
    <property type="component" value="Unassembled WGS sequence"/>
</dbReference>
<keyword evidence="5" id="KW-0804">Transcription</keyword>
<dbReference type="InterPro" id="IPR047167">
    <property type="entry name" value="NFE2-like"/>
</dbReference>
<dbReference type="SUPFAM" id="SSF47454">
    <property type="entry name" value="A DNA-binding domain in eukaryotic transcription factors"/>
    <property type="match status" value="1"/>
</dbReference>
<evidence type="ECO:0000256" key="6">
    <source>
        <dbReference type="ARBA" id="ARBA00023242"/>
    </source>
</evidence>
<evidence type="ECO:0000313" key="8">
    <source>
        <dbReference type="EMBL" id="NXW95866.1"/>
    </source>
</evidence>
<dbReference type="PROSITE" id="PS50217">
    <property type="entry name" value="BZIP"/>
    <property type="match status" value="1"/>
</dbReference>
<evidence type="ECO:0000256" key="2">
    <source>
        <dbReference type="ARBA" id="ARBA00023015"/>
    </source>
</evidence>
<dbReference type="InterPro" id="IPR004826">
    <property type="entry name" value="bZIP_Maf"/>
</dbReference>
<keyword evidence="9" id="KW-1185">Reference proteome</keyword>
<name>A0A7L4G9T2_9COLU</name>
<dbReference type="InterPro" id="IPR008917">
    <property type="entry name" value="TF_DNA-bd_sf"/>
</dbReference>
<proteinExistence type="inferred from homology"/>
<dbReference type="AlphaFoldDB" id="A0A7L4G9T2"/>
<feature type="domain" description="BZIP" evidence="7">
    <location>
        <begin position="28"/>
        <end position="86"/>
    </location>
</feature>
<dbReference type="PANTHER" id="PTHR24411">
    <property type="entry name" value="NUCLEAR FACTOR ERYTHROID 2-RELATED FACTOR"/>
    <property type="match status" value="1"/>
</dbReference>
<keyword evidence="3" id="KW-0238">DNA-binding</keyword>
<reference evidence="8 9" key="1">
    <citation type="submission" date="2020-02" db="EMBL/GenBank/DDBJ databases">
        <title>Bird 10,000 Genomes (B10K) Project - Family phase.</title>
        <authorList>
            <person name="Zhang G."/>
        </authorList>
    </citation>
    <scope>NUCLEOTIDE SEQUENCE [LARGE SCALE GENOMIC DNA]</scope>
    <source>
        <strain evidence="8">B10K-DU-006-06</strain>
    </source>
</reference>
<evidence type="ECO:0000256" key="4">
    <source>
        <dbReference type="ARBA" id="ARBA00023159"/>
    </source>
</evidence>
<gene>
    <name evidence="8" type="primary">Nfe2</name>
    <name evidence="8" type="ORF">ALOBEC_R15669</name>
</gene>
<dbReference type="PROSITE" id="PS00036">
    <property type="entry name" value="BZIP_BASIC"/>
    <property type="match status" value="1"/>
</dbReference>